<organism evidence="1">
    <name type="scientific">Hexamita inflata</name>
    <dbReference type="NCBI Taxonomy" id="28002"/>
    <lineage>
        <taxon>Eukaryota</taxon>
        <taxon>Metamonada</taxon>
        <taxon>Diplomonadida</taxon>
        <taxon>Hexamitidae</taxon>
        <taxon>Hexamitinae</taxon>
        <taxon>Hexamita</taxon>
    </lineage>
</organism>
<reference evidence="2 4" key="2">
    <citation type="submission" date="2024-07" db="EMBL/GenBank/DDBJ databases">
        <authorList>
            <person name="Akdeniz Z."/>
        </authorList>
    </citation>
    <scope>NUCLEOTIDE SEQUENCE [LARGE SCALE GENOMIC DNA]</scope>
</reference>
<evidence type="ECO:0000313" key="4">
    <source>
        <dbReference type="Proteomes" id="UP001642409"/>
    </source>
</evidence>
<evidence type="ECO:0000313" key="3">
    <source>
        <dbReference type="EMBL" id="CAL6099346.1"/>
    </source>
</evidence>
<dbReference type="EMBL" id="CAXDID020000519">
    <property type="protein sequence ID" value="CAL6099346.1"/>
    <property type="molecule type" value="Genomic_DNA"/>
</dbReference>
<protein>
    <submittedName>
        <fullName evidence="2">Hypothetical_protein</fullName>
    </submittedName>
</protein>
<evidence type="ECO:0000313" key="1">
    <source>
        <dbReference type="EMBL" id="CAI9915366.1"/>
    </source>
</evidence>
<dbReference type="EMBL" id="CATOUU010000073">
    <property type="protein sequence ID" value="CAI9915366.1"/>
    <property type="molecule type" value="Genomic_DNA"/>
</dbReference>
<dbReference type="AlphaFoldDB" id="A0AA86N9W9"/>
<reference evidence="1" key="1">
    <citation type="submission" date="2023-06" db="EMBL/GenBank/DDBJ databases">
        <authorList>
            <person name="Kurt Z."/>
        </authorList>
    </citation>
    <scope>NUCLEOTIDE SEQUENCE</scope>
</reference>
<sequence length="105" mass="12120">MLIFVQNDTQLAAMGESDKNHYFMLLKYKDRSDSGSLYECCGVEFELDVKQICSTPVVKEQSYIAILDMTQNKIFLSETQKSVNELSEVYNNFARITDQHISCFQ</sequence>
<name>A0AA86N9W9_9EUKA</name>
<proteinExistence type="predicted"/>
<comment type="caution">
    <text evidence="1">The sequence shown here is derived from an EMBL/GenBank/DDBJ whole genome shotgun (WGS) entry which is preliminary data.</text>
</comment>
<keyword evidence="4" id="KW-1185">Reference proteome</keyword>
<evidence type="ECO:0000313" key="2">
    <source>
        <dbReference type="EMBL" id="CAL6061773.1"/>
    </source>
</evidence>
<gene>
    <name evidence="1" type="ORF">HINF_LOCUS3011</name>
    <name evidence="2" type="ORF">HINF_LOCUS49870</name>
    <name evidence="3" type="ORF">HINF_LOCUS70036</name>
</gene>
<dbReference type="EMBL" id="CAXDID020000236">
    <property type="protein sequence ID" value="CAL6061773.1"/>
    <property type="molecule type" value="Genomic_DNA"/>
</dbReference>
<dbReference type="Proteomes" id="UP001642409">
    <property type="component" value="Unassembled WGS sequence"/>
</dbReference>
<accession>A0AA86N9W9</accession>